<feature type="compositionally biased region" description="Basic and acidic residues" evidence="2">
    <location>
        <begin position="1438"/>
        <end position="1458"/>
    </location>
</feature>
<reference evidence="3" key="1">
    <citation type="journal article" date="2023" name="G3 (Bethesda)">
        <title>A reference genome for the long-term kleptoplast-retaining sea slug Elysia crispata morphotype clarki.</title>
        <authorList>
            <person name="Eastman K.E."/>
            <person name="Pendleton A.L."/>
            <person name="Shaikh M.A."/>
            <person name="Suttiyut T."/>
            <person name="Ogas R."/>
            <person name="Tomko P."/>
            <person name="Gavelis G."/>
            <person name="Widhalm J.R."/>
            <person name="Wisecaver J.H."/>
        </authorList>
    </citation>
    <scope>NUCLEOTIDE SEQUENCE</scope>
    <source>
        <strain evidence="3">ECLA1</strain>
    </source>
</reference>
<dbReference type="InterPro" id="IPR011990">
    <property type="entry name" value="TPR-like_helical_dom_sf"/>
</dbReference>
<dbReference type="SUPFAM" id="SSF48452">
    <property type="entry name" value="TPR-like"/>
    <property type="match status" value="1"/>
</dbReference>
<feature type="region of interest" description="Disordered" evidence="2">
    <location>
        <begin position="1583"/>
        <end position="1621"/>
    </location>
</feature>
<feature type="compositionally biased region" description="Basic and acidic residues" evidence="2">
    <location>
        <begin position="882"/>
        <end position="891"/>
    </location>
</feature>
<feature type="compositionally biased region" description="Basic and acidic residues" evidence="2">
    <location>
        <begin position="2644"/>
        <end position="2669"/>
    </location>
</feature>
<dbReference type="GO" id="GO:0035082">
    <property type="term" value="P:axoneme assembly"/>
    <property type="evidence" value="ECO:0007669"/>
    <property type="project" value="InterPro"/>
</dbReference>
<organism evidence="3 4">
    <name type="scientific">Elysia crispata</name>
    <name type="common">lettuce slug</name>
    <dbReference type="NCBI Taxonomy" id="231223"/>
    <lineage>
        <taxon>Eukaryota</taxon>
        <taxon>Metazoa</taxon>
        <taxon>Spiralia</taxon>
        <taxon>Lophotrochozoa</taxon>
        <taxon>Mollusca</taxon>
        <taxon>Gastropoda</taxon>
        <taxon>Heterobranchia</taxon>
        <taxon>Euthyneura</taxon>
        <taxon>Panpulmonata</taxon>
        <taxon>Sacoglossa</taxon>
        <taxon>Placobranchoidea</taxon>
        <taxon>Plakobranchidae</taxon>
        <taxon>Elysia</taxon>
    </lineage>
</organism>
<feature type="region of interest" description="Disordered" evidence="2">
    <location>
        <begin position="280"/>
        <end position="352"/>
    </location>
</feature>
<gene>
    <name evidence="3" type="ORF">RRG08_002271</name>
</gene>
<evidence type="ECO:0000256" key="1">
    <source>
        <dbReference type="SAM" id="Coils"/>
    </source>
</evidence>
<comment type="caution">
    <text evidence="3">The sequence shown here is derived from an EMBL/GenBank/DDBJ whole genome shotgun (WGS) entry which is preliminary data.</text>
</comment>
<feature type="compositionally biased region" description="Basic and acidic residues" evidence="2">
    <location>
        <begin position="2222"/>
        <end position="2252"/>
    </location>
</feature>
<evidence type="ECO:0000313" key="3">
    <source>
        <dbReference type="EMBL" id="KAK3766030.1"/>
    </source>
</evidence>
<accession>A0AAE0ZBA8</accession>
<feature type="compositionally biased region" description="Basic and acidic residues" evidence="2">
    <location>
        <begin position="1208"/>
        <end position="1253"/>
    </location>
</feature>
<evidence type="ECO:0000313" key="4">
    <source>
        <dbReference type="Proteomes" id="UP001283361"/>
    </source>
</evidence>
<keyword evidence="4" id="KW-1185">Reference proteome</keyword>
<dbReference type="InterPro" id="IPR039586">
    <property type="entry name" value="CFAP46"/>
</dbReference>
<protein>
    <recommendedName>
        <fullName evidence="5">Cilia- and flagella-associated protein 46</fullName>
    </recommendedName>
</protein>
<feature type="compositionally biased region" description="Basic and acidic residues" evidence="2">
    <location>
        <begin position="2947"/>
        <end position="2957"/>
    </location>
</feature>
<feature type="compositionally biased region" description="Basic and acidic residues" evidence="2">
    <location>
        <begin position="1586"/>
        <end position="1614"/>
    </location>
</feature>
<dbReference type="GO" id="GO:0060294">
    <property type="term" value="P:cilium movement involved in cell motility"/>
    <property type="evidence" value="ECO:0007669"/>
    <property type="project" value="InterPro"/>
</dbReference>
<feature type="region of interest" description="Disordered" evidence="2">
    <location>
        <begin position="2901"/>
        <end position="2961"/>
    </location>
</feature>
<feature type="compositionally biased region" description="Low complexity" evidence="2">
    <location>
        <begin position="1426"/>
        <end position="1435"/>
    </location>
</feature>
<dbReference type="PANTHER" id="PTHR15977">
    <property type="entry name" value="CILIA- AND FLAGELLA-ASSOCIATED PROTEIN 46"/>
    <property type="match status" value="1"/>
</dbReference>
<dbReference type="InterPro" id="IPR057466">
    <property type="entry name" value="CFAP46_TPR"/>
</dbReference>
<feature type="region of interest" description="Disordered" evidence="2">
    <location>
        <begin position="2220"/>
        <end position="2267"/>
    </location>
</feature>
<feature type="region of interest" description="Disordered" evidence="2">
    <location>
        <begin position="681"/>
        <end position="718"/>
    </location>
</feature>
<feature type="compositionally biased region" description="Low complexity" evidence="2">
    <location>
        <begin position="903"/>
        <end position="919"/>
    </location>
</feature>
<dbReference type="SMART" id="SM00028">
    <property type="entry name" value="TPR"/>
    <property type="match status" value="3"/>
</dbReference>
<proteinExistence type="predicted"/>
<feature type="coiled-coil region" evidence="1">
    <location>
        <begin position="1340"/>
        <end position="1367"/>
    </location>
</feature>
<dbReference type="EMBL" id="JAWDGP010004263">
    <property type="protein sequence ID" value="KAK3766030.1"/>
    <property type="molecule type" value="Genomic_DNA"/>
</dbReference>
<feature type="compositionally biased region" description="Basic and acidic residues" evidence="2">
    <location>
        <begin position="2904"/>
        <end position="2913"/>
    </location>
</feature>
<feature type="region of interest" description="Disordered" evidence="2">
    <location>
        <begin position="755"/>
        <end position="774"/>
    </location>
</feature>
<dbReference type="PANTHER" id="PTHR15977:SF15">
    <property type="entry name" value="CILIA- AND FLAGELLA-ASSOCIATED PROTEIN 46"/>
    <property type="match status" value="1"/>
</dbReference>
<keyword evidence="1" id="KW-0175">Coiled coil</keyword>
<feature type="region of interest" description="Disordered" evidence="2">
    <location>
        <begin position="1409"/>
        <end position="1491"/>
    </location>
</feature>
<feature type="region of interest" description="Disordered" evidence="2">
    <location>
        <begin position="2644"/>
        <end position="2671"/>
    </location>
</feature>
<evidence type="ECO:0000256" key="2">
    <source>
        <dbReference type="SAM" id="MobiDB-lite"/>
    </source>
</evidence>
<feature type="compositionally biased region" description="Acidic residues" evidence="2">
    <location>
        <begin position="2255"/>
        <end position="2266"/>
    </location>
</feature>
<feature type="region of interest" description="Disordered" evidence="2">
    <location>
        <begin position="1771"/>
        <end position="1790"/>
    </location>
</feature>
<feature type="compositionally biased region" description="Polar residues" evidence="2">
    <location>
        <begin position="343"/>
        <end position="352"/>
    </location>
</feature>
<feature type="compositionally biased region" description="Basic and acidic residues" evidence="2">
    <location>
        <begin position="309"/>
        <end position="322"/>
    </location>
</feature>
<evidence type="ECO:0008006" key="5">
    <source>
        <dbReference type="Google" id="ProtNLM"/>
    </source>
</evidence>
<feature type="compositionally biased region" description="Basic and acidic residues" evidence="2">
    <location>
        <begin position="681"/>
        <end position="708"/>
    </location>
</feature>
<feature type="region of interest" description="Disordered" evidence="2">
    <location>
        <begin position="1174"/>
        <end position="1253"/>
    </location>
</feature>
<feature type="compositionally biased region" description="Polar residues" evidence="2">
    <location>
        <begin position="2934"/>
        <end position="2946"/>
    </location>
</feature>
<feature type="compositionally biased region" description="Basic and acidic residues" evidence="2">
    <location>
        <begin position="1190"/>
        <end position="1200"/>
    </location>
</feature>
<feature type="compositionally biased region" description="Basic and acidic residues" evidence="2">
    <location>
        <begin position="288"/>
        <end position="298"/>
    </location>
</feature>
<dbReference type="InterPro" id="IPR019734">
    <property type="entry name" value="TPR_rpt"/>
</dbReference>
<sequence length="2982" mass="336570">MDASIRKLLTNAENYAAGEKNPALQQAYTLLRNVAETRPAVDAPESFGQDLYVLCAEFAFQHGNPEVAKECLKMFFMRQPAANQFLCRAYLCQAQLMAPHNANNPEQLEKAVVYVLKAISFAKKNQRYHFLVYNASVIYWQFCRPFLKPGYRQYLARSLHQVVKALDDIEDTDYEWRAQLMIALIECHLDAHRRSDASHIAAAAASFIKANVPSLYKTVFGLMVRHQLVETAKLHKDLKTTPELAVFYKLCKLKNSVDLEENRDYTTDIQNLLTQMGVSQKHNLLSRSQERLSRRDSKLAGAASSSSSPREESEPEKRESSRKSPSKGGRRTPTPTTSRKVSAESQENLSSQERPHLLLELARLCLELNLPDLATSCVEGMKTCTVKEQGFYLELEFIQCELMVSNLQDKKESFQKNVIDIRLQAIKRCEEAIMNAVRLGEPNVIQVGCVTQWNLCLPLLQPNMRHYVRRRLSLVAEALENIESLLVQLRCQVHTELARCEEDQEQIQVAMEHLKKALSLDDGNVYHERLEVALRRLELRAQLYKQPDRPEDQAAMIIEQARKADSGTIRMKRSLLVKAGEALAPDAFLLVLDSENDAKDVTGGKGPLTKIRLLAGKAYQFNRCVKKAEGHLKRLGDENDRERARLWADLAKTARKQEVWDVCRVASRFCLLYDDGRWKNIQPKRSESPKDKSRSDTQREDSEGEKKPGSRVGSRPSTPVFVPLYDKDLIRTLAEVTFINGEALVQLLRSEGVQLNDQPIPPEDKSKRPKGYVAKRPEEDPDWIEYCEWIKDLSHQATENFLRGLALGVELNEPWIVCSAGAYIWNYNTHVLAQGRHREIVDALTTVLGGLKRVGHAGETVMLVNICNALAQGLIRPWIPESPKDAEKQSEIGDPLSPKGKNKAPVPAASKSKSSNITISSDAMPDLKKAIDVCDFAMQVTNGDSSLDVIPIFMRLPILQTWVRAKQMAQQQISKHMGTDDETNNEGQKPLTRSIVAVEMLSLTKNGIMEFKDVPFIGDIAHMIEDAKWPDKFVELQLWARLTYLAYEAHLHNMVVLCSKKALRFAAHGTQPRTRKMDLHKYSVEQEMLSYCSVLLGQSLVENMKGKNSLRREALEAFLNSAKYARSAGNYELVMTAARHFWNASIPLVSQPIERELLKEPLKIILECIAATADKEKKEEKPAEEDEIEEKSQADERESVKAPPPAPEKGKEKDKKDTKGTSKEIKVPAEKKQEKEKPKESEERPSGMIGKPEDDLTLRAAMYGVLFQSYADQGDWLHALEAIDQAVTDMPRTKHRLLIFKHRVMVKAKLGRNVHMDIQKFKDESEDFVAHMWRRVALSSKESMEQLASYQSAIEALESEGNDYQKVEYLLEFGQWLYSNHFPALDVQDQIEWASDILLNMKTPEPEVVPVETKKVKAGSRKGAPSASGSKTSTVKGKKGEKESPDKGAKKLGRKDSGTSKASSVEHQVGGKQQPKKGIPSDLHSETSDQDSDIHAIDYVPVVKEADIGVMPANPQLTVQDLADVRQLDALVRSQVLFAEIVGHESEQHKDILLQAHSYLVRLWQVLINASAVTIKEVVKNGGSLVKDEPPKSGKGAPGKDKKDDKNAKKDEKPKPKRKCPVDVLPGDLETWATYDWPDEGIEAFKADSLQNVAITTKNIPKPMLTLHYTDSLIQQLRDVGYNHLTLPVLAFQDLLSRTVLESEALFTLVHLRCFEICQELDIKNAANHHLRILGTMRIKEEDQARSRDEIANWKEKQLQVAREEQRLKETLATQSADATSRPKAPAKSELGQGDIAKGVLPEAELHLGKVLGSTSLRDLWTEIAEVLIRHGQYQRAREYLNEAHIAAEAFADATLQSRIYLLLGKLAFAEAQFGKTIMLCHKAQELREADEKFWFETISLLAKATLKEEYSIKSVRKAKKILVYAINEFGRYGDENVNRQNSAKYYCAKLETMLVKIHTQSILDGPRELDDPQVLNAVLQSCERYEAIAERLTFLRRWRDAAAVTVKHGRLLRLLANQAASTELSDKELRQVYFMQTVNILKQASFLAEKVYVDVHTLYSLSEMQLVCTPVQREFATVNLELAELLTEVLISRGKEQRQTQLIEERKASITRLVEEYVRESPVFGDKEKQWMDLGRTAGDEAASLFLSIHSLCHRIPKLKARSLVGLGRLLRVASEHHGSDQPSQWIVHDVEQLKLQLAAEEAEAARVAAAEKAALELAEEETKAAEEAEGAENQREDDHKDEQNDADKAQENQMDEEEELEMDEVQMRKRAKDTKTIIEKWKQHEKSKYYYMCASECLGQAINFCLKNQFLELAGKAALEMVVLIGQYDPTAASMMLSLHQSCQASLALENVLTKSQTDPTTSQLAALLHQRQHMLSDDVVTNLSNSSIFKDLQFSLNTDWQAWKKMDVPINHLDILKDTPSNYNIIILQHSPDKDFLYGAILEKGKGASPTGPGKPKSVDKSNVSRAHIFGVPTNFRHLLELHARLKSHRKHQQTILLKREYQRMQAAQREKMLESLEEDYKTEGKEFSEEAKFEEIELEEHFEDIVGQMNFYLRPVLEPICQSLGLSASQMGSNLNLADPGSKDKDKGQKDQILQHSECVILLADPDLMQLPLEASMYLEKVDGVSSVSRDFSLQLLHNRALDDKQGEPDGKDAKGADTKKKAPKEPANFVTRIPGLREAKQKQNKIIPLDRQPQAWQMAVNTNDFRFIADPFLECAETEANKPVDELNKVLEKYEQQFTPRWLGVGGDDHTPSVGEWEIYLTESTSFIFFGMERLLAYIPPHKISALNIPDCSILFSFDLAETAKSFQRQSKLDVLKAPLALNLESPVESAMLSSLTGIKCFISNQWHCTLADNTKKLHTSMSYILQKGKTTGQTVYMLQNPIKVFEEEQAALRQQEAAAKEGEQQHAKEKRKGSGVGSTKGEVKAESTVASKTQVKTVEPNQDKDQDEAKDPNVPIVTREAFNMVCYGMPNLIITQ</sequence>
<dbReference type="Proteomes" id="UP001283361">
    <property type="component" value="Unassembled WGS sequence"/>
</dbReference>
<name>A0AAE0ZBA8_9GAST</name>
<dbReference type="Pfam" id="PF25439">
    <property type="entry name" value="TPR_CFAP46_N"/>
    <property type="match status" value="1"/>
</dbReference>
<feature type="compositionally biased region" description="Low complexity" evidence="2">
    <location>
        <begin position="331"/>
        <end position="340"/>
    </location>
</feature>
<feature type="region of interest" description="Disordered" evidence="2">
    <location>
        <begin position="881"/>
        <end position="919"/>
    </location>
</feature>